<gene>
    <name evidence="1" type="ORF">SGODD07_01825</name>
</gene>
<dbReference type="EMBL" id="LQRC01000242">
    <property type="protein sequence ID" value="KXT69336.1"/>
    <property type="molecule type" value="Genomic_DNA"/>
</dbReference>
<proteinExistence type="predicted"/>
<dbReference type="PATRIC" id="fig|1302.21.peg.2018"/>
<organism evidence="1 2">
    <name type="scientific">Streptococcus gordonii</name>
    <dbReference type="NCBI Taxonomy" id="1302"/>
    <lineage>
        <taxon>Bacteria</taxon>
        <taxon>Bacillati</taxon>
        <taxon>Bacillota</taxon>
        <taxon>Bacilli</taxon>
        <taxon>Lactobacillales</taxon>
        <taxon>Streptococcaceae</taxon>
        <taxon>Streptococcus</taxon>
    </lineage>
</organism>
<name>A0A139MZW3_STRGN</name>
<dbReference type="Proteomes" id="UP000070096">
    <property type="component" value="Unassembled WGS sequence"/>
</dbReference>
<accession>A0A139MZW3</accession>
<reference evidence="1 2" key="1">
    <citation type="submission" date="2016-01" db="EMBL/GenBank/DDBJ databases">
        <title>Highly variable Streptococcus oralis are common among viridans streptococci isolated from primates.</title>
        <authorList>
            <person name="Denapaite D."/>
            <person name="Rieger M."/>
            <person name="Koendgen S."/>
            <person name="Brueckner R."/>
            <person name="Ochigava I."/>
            <person name="Kappeler P."/>
            <person name="Maetz-Rensing K."/>
            <person name="Leendertz F."/>
            <person name="Hakenbeck R."/>
        </authorList>
    </citation>
    <scope>NUCLEOTIDE SEQUENCE [LARGE SCALE GENOMIC DNA]</scope>
    <source>
        <strain evidence="1 2">DD07</strain>
    </source>
</reference>
<evidence type="ECO:0000313" key="1">
    <source>
        <dbReference type="EMBL" id="KXT69336.1"/>
    </source>
</evidence>
<evidence type="ECO:0000313" key="2">
    <source>
        <dbReference type="Proteomes" id="UP000070096"/>
    </source>
</evidence>
<protein>
    <submittedName>
        <fullName evidence="1">Uncharacterized protein</fullName>
    </submittedName>
</protein>
<sequence length="76" mass="8950">MIDLYDKLNERIYDNCKMYYDKYSEQDGLTDEQSGIMGGLYQSLNIVANEYLVNNENDNAKYRDLLDKIEKLLKIA</sequence>
<comment type="caution">
    <text evidence="1">The sequence shown here is derived from an EMBL/GenBank/DDBJ whole genome shotgun (WGS) entry which is preliminary data.</text>
</comment>
<dbReference type="AlphaFoldDB" id="A0A139MZW3"/>